<organism evidence="7">
    <name type="scientific">marine metagenome</name>
    <dbReference type="NCBI Taxonomy" id="408172"/>
    <lineage>
        <taxon>unclassified sequences</taxon>
        <taxon>metagenomes</taxon>
        <taxon>ecological metagenomes</taxon>
    </lineage>
</organism>
<evidence type="ECO:0000256" key="6">
    <source>
        <dbReference type="SAM" id="Phobius"/>
    </source>
</evidence>
<gene>
    <name evidence="7" type="ORF">METZ01_LOCUS217175</name>
</gene>
<reference evidence="7" key="1">
    <citation type="submission" date="2018-05" db="EMBL/GenBank/DDBJ databases">
        <authorList>
            <person name="Lanie J.A."/>
            <person name="Ng W.-L."/>
            <person name="Kazmierczak K.M."/>
            <person name="Andrzejewski T.M."/>
            <person name="Davidsen T.M."/>
            <person name="Wayne K.J."/>
            <person name="Tettelin H."/>
            <person name="Glass J.I."/>
            <person name="Rusch D."/>
            <person name="Podicherti R."/>
            <person name="Tsui H.-C.T."/>
            <person name="Winkler M.E."/>
        </authorList>
    </citation>
    <scope>NUCLEOTIDE SEQUENCE</scope>
</reference>
<dbReference type="PANTHER" id="PTHR30250:SF11">
    <property type="entry name" value="O-ANTIGEN TRANSPORTER-RELATED"/>
    <property type="match status" value="1"/>
</dbReference>
<evidence type="ECO:0000256" key="5">
    <source>
        <dbReference type="ARBA" id="ARBA00023136"/>
    </source>
</evidence>
<comment type="subcellular location">
    <subcellularLocation>
        <location evidence="1">Cell membrane</location>
        <topology evidence="1">Multi-pass membrane protein</topology>
    </subcellularLocation>
</comment>
<evidence type="ECO:0000256" key="3">
    <source>
        <dbReference type="ARBA" id="ARBA00022692"/>
    </source>
</evidence>
<evidence type="ECO:0000256" key="1">
    <source>
        <dbReference type="ARBA" id="ARBA00004651"/>
    </source>
</evidence>
<feature type="non-terminal residue" evidence="7">
    <location>
        <position position="1"/>
    </location>
</feature>
<feature type="transmembrane region" description="Helical" evidence="6">
    <location>
        <begin position="31"/>
        <end position="49"/>
    </location>
</feature>
<keyword evidence="4 6" id="KW-1133">Transmembrane helix</keyword>
<dbReference type="InterPro" id="IPR050833">
    <property type="entry name" value="Poly_Biosynth_Transport"/>
</dbReference>
<evidence type="ECO:0000313" key="7">
    <source>
        <dbReference type="EMBL" id="SVB64321.1"/>
    </source>
</evidence>
<keyword evidence="2" id="KW-1003">Cell membrane</keyword>
<proteinExistence type="predicted"/>
<accession>A0A382FQT1</accession>
<dbReference type="PANTHER" id="PTHR30250">
    <property type="entry name" value="PST FAMILY PREDICTED COLANIC ACID TRANSPORTER"/>
    <property type="match status" value="1"/>
</dbReference>
<dbReference type="Pfam" id="PF01943">
    <property type="entry name" value="Polysacc_synt"/>
    <property type="match status" value="1"/>
</dbReference>
<protein>
    <recommendedName>
        <fullName evidence="8">Polysaccharide biosynthesis protein C-terminal domain-containing protein</fullName>
    </recommendedName>
</protein>
<keyword evidence="5 6" id="KW-0472">Membrane</keyword>
<dbReference type="InterPro" id="IPR002797">
    <property type="entry name" value="Polysacc_synth"/>
</dbReference>
<sequence length="165" mass="19062">MNFLPNFTTLKQHSGIRKYFANTSWLLGERILRMGVSLFVGIYVARFLGPEKFGLLSYALGFVMLFGTIASFGLNEILVRELLQEKTQIKELLSTAFFIRVFGFLMMGCIIIFALQFTNDDKYTHLMITIITLSIFFQSFNVIDCYFQSQVQSKYVVIVQFIQLL</sequence>
<name>A0A382FQT1_9ZZZZ</name>
<keyword evidence="3 6" id="KW-0812">Transmembrane</keyword>
<feature type="transmembrane region" description="Helical" evidence="6">
    <location>
        <begin position="95"/>
        <end position="117"/>
    </location>
</feature>
<feature type="non-terminal residue" evidence="7">
    <location>
        <position position="165"/>
    </location>
</feature>
<evidence type="ECO:0008006" key="8">
    <source>
        <dbReference type="Google" id="ProtNLM"/>
    </source>
</evidence>
<dbReference type="GO" id="GO:0005886">
    <property type="term" value="C:plasma membrane"/>
    <property type="evidence" value="ECO:0007669"/>
    <property type="project" value="UniProtKB-SubCell"/>
</dbReference>
<dbReference type="AlphaFoldDB" id="A0A382FQT1"/>
<evidence type="ECO:0000256" key="2">
    <source>
        <dbReference type="ARBA" id="ARBA00022475"/>
    </source>
</evidence>
<feature type="transmembrane region" description="Helical" evidence="6">
    <location>
        <begin position="55"/>
        <end position="74"/>
    </location>
</feature>
<evidence type="ECO:0000256" key="4">
    <source>
        <dbReference type="ARBA" id="ARBA00022989"/>
    </source>
</evidence>
<feature type="transmembrane region" description="Helical" evidence="6">
    <location>
        <begin position="123"/>
        <end position="143"/>
    </location>
</feature>
<dbReference type="EMBL" id="UINC01050857">
    <property type="protein sequence ID" value="SVB64321.1"/>
    <property type="molecule type" value="Genomic_DNA"/>
</dbReference>